<dbReference type="Proteomes" id="UP000005104">
    <property type="component" value="Chromosome"/>
</dbReference>
<evidence type="ECO:0000256" key="3">
    <source>
        <dbReference type="ARBA" id="ARBA00023163"/>
    </source>
</evidence>
<dbReference type="PRINTS" id="PR00598">
    <property type="entry name" value="HTHMARR"/>
</dbReference>
<keyword evidence="3" id="KW-0804">Transcription</keyword>
<evidence type="ECO:0000313" key="6">
    <source>
        <dbReference type="Proteomes" id="UP000005104"/>
    </source>
</evidence>
<reference evidence="5 6" key="1">
    <citation type="submission" date="2011-11" db="EMBL/GenBank/DDBJ databases">
        <title>The Noncontiguous Finished genome of Desulfosporosinus youngiae DSM 17734.</title>
        <authorList>
            <consortium name="US DOE Joint Genome Institute (JGI-PGF)"/>
            <person name="Lucas S."/>
            <person name="Han J."/>
            <person name="Lapidus A."/>
            <person name="Cheng J.-F."/>
            <person name="Goodwin L."/>
            <person name="Pitluck S."/>
            <person name="Peters L."/>
            <person name="Ovchinnikova G."/>
            <person name="Lu M."/>
            <person name="Land M.L."/>
            <person name="Hauser L."/>
            <person name="Pester M."/>
            <person name="Spring S."/>
            <person name="Ollivier B."/>
            <person name="Rattei T."/>
            <person name="Klenk H.-P."/>
            <person name="Wagner M."/>
            <person name="Loy A."/>
            <person name="Woyke T.J."/>
        </authorList>
    </citation>
    <scope>NUCLEOTIDE SEQUENCE [LARGE SCALE GENOMIC DNA]</scope>
    <source>
        <strain evidence="5 6">DSM 17734</strain>
    </source>
</reference>
<dbReference type="InterPro" id="IPR036388">
    <property type="entry name" value="WH-like_DNA-bd_sf"/>
</dbReference>
<dbReference type="InterPro" id="IPR036390">
    <property type="entry name" value="WH_DNA-bd_sf"/>
</dbReference>
<proteinExistence type="predicted"/>
<dbReference type="SUPFAM" id="SSF46785">
    <property type="entry name" value="Winged helix' DNA-binding domain"/>
    <property type="match status" value="1"/>
</dbReference>
<dbReference type="SMART" id="SM00347">
    <property type="entry name" value="HTH_MARR"/>
    <property type="match status" value="1"/>
</dbReference>
<keyword evidence="1" id="KW-0805">Transcription regulation</keyword>
<dbReference type="RefSeq" id="WP_007785192.1">
    <property type="nucleotide sequence ID" value="NZ_CM001441.1"/>
</dbReference>
<organism evidence="5 6">
    <name type="scientific">Desulfosporosinus youngiae DSM 17734</name>
    <dbReference type="NCBI Taxonomy" id="768710"/>
    <lineage>
        <taxon>Bacteria</taxon>
        <taxon>Bacillati</taxon>
        <taxon>Bacillota</taxon>
        <taxon>Clostridia</taxon>
        <taxon>Eubacteriales</taxon>
        <taxon>Desulfitobacteriaceae</taxon>
        <taxon>Desulfosporosinus</taxon>
    </lineage>
</organism>
<dbReference type="GO" id="GO:0003677">
    <property type="term" value="F:DNA binding"/>
    <property type="evidence" value="ECO:0007669"/>
    <property type="project" value="UniProtKB-KW"/>
</dbReference>
<dbReference type="InterPro" id="IPR000835">
    <property type="entry name" value="HTH_MarR-typ"/>
</dbReference>
<dbReference type="Pfam" id="PF01047">
    <property type="entry name" value="MarR"/>
    <property type="match status" value="1"/>
</dbReference>
<dbReference type="EMBL" id="CM001441">
    <property type="protein sequence ID" value="EHQ90676.1"/>
    <property type="molecule type" value="Genomic_DNA"/>
</dbReference>
<sequence>MTFRLRNSLGFILNRTNTKMKNNLLHYLKDYDVTPEQWAVLNCLWDQDGISPKELAELTSKDQPTTVRMLSKLEKKGFITRQVNPDDNRAYFIYLTSKGKELEDKLYPLAFKALDKAIKGIDKKQIEEVKSVLNKIFDNLD</sequence>
<dbReference type="AlphaFoldDB" id="H5XW83"/>
<protein>
    <submittedName>
        <fullName evidence="5">Transcriptional regulator</fullName>
    </submittedName>
</protein>
<gene>
    <name evidence="5" type="ORF">DesyoDRAFT_3682</name>
</gene>
<dbReference type="GO" id="GO:0003700">
    <property type="term" value="F:DNA-binding transcription factor activity"/>
    <property type="evidence" value="ECO:0007669"/>
    <property type="project" value="InterPro"/>
</dbReference>
<accession>H5XW83</accession>
<dbReference type="PANTHER" id="PTHR33164">
    <property type="entry name" value="TRANSCRIPTIONAL REGULATOR, MARR FAMILY"/>
    <property type="match status" value="1"/>
</dbReference>
<evidence type="ECO:0000256" key="1">
    <source>
        <dbReference type="ARBA" id="ARBA00023015"/>
    </source>
</evidence>
<keyword evidence="2" id="KW-0238">DNA-binding</keyword>
<dbReference type="GO" id="GO:0006950">
    <property type="term" value="P:response to stress"/>
    <property type="evidence" value="ECO:0007669"/>
    <property type="project" value="TreeGrafter"/>
</dbReference>
<dbReference type="eggNOG" id="COG1846">
    <property type="taxonomic scope" value="Bacteria"/>
</dbReference>
<name>H5XW83_9FIRM</name>
<dbReference type="PANTHER" id="PTHR33164:SF64">
    <property type="entry name" value="TRANSCRIPTIONAL REGULATOR SLYA"/>
    <property type="match status" value="1"/>
</dbReference>
<keyword evidence="6" id="KW-1185">Reference proteome</keyword>
<dbReference type="InterPro" id="IPR039422">
    <property type="entry name" value="MarR/SlyA-like"/>
</dbReference>
<evidence type="ECO:0000313" key="5">
    <source>
        <dbReference type="EMBL" id="EHQ90676.1"/>
    </source>
</evidence>
<evidence type="ECO:0000256" key="2">
    <source>
        <dbReference type="ARBA" id="ARBA00023125"/>
    </source>
</evidence>
<dbReference type="PROSITE" id="PS50995">
    <property type="entry name" value="HTH_MARR_2"/>
    <property type="match status" value="1"/>
</dbReference>
<dbReference type="Gene3D" id="1.10.10.10">
    <property type="entry name" value="Winged helix-like DNA-binding domain superfamily/Winged helix DNA-binding domain"/>
    <property type="match status" value="1"/>
</dbReference>
<feature type="domain" description="HTH marR-type" evidence="4">
    <location>
        <begin position="6"/>
        <end position="138"/>
    </location>
</feature>
<evidence type="ECO:0000259" key="4">
    <source>
        <dbReference type="PROSITE" id="PS50995"/>
    </source>
</evidence>
<dbReference type="HOGENOM" id="CLU_083287_18_6_9"/>
<dbReference type="STRING" id="768710.DesyoDRAFT_3682"/>